<feature type="signal peptide" evidence="6">
    <location>
        <begin position="1"/>
        <end position="26"/>
    </location>
</feature>
<keyword evidence="3" id="KW-0378">Hydrolase</keyword>
<feature type="region of interest" description="Disordered" evidence="5">
    <location>
        <begin position="143"/>
        <end position="242"/>
    </location>
</feature>
<evidence type="ECO:0000256" key="5">
    <source>
        <dbReference type="SAM" id="MobiDB-lite"/>
    </source>
</evidence>
<name>A0A7C8NRG9_ORBOL</name>
<evidence type="ECO:0000256" key="1">
    <source>
        <dbReference type="ARBA" id="ARBA00011073"/>
    </source>
</evidence>
<dbReference type="GO" id="GO:0004252">
    <property type="term" value="F:serine-type endopeptidase activity"/>
    <property type="evidence" value="ECO:0007669"/>
    <property type="project" value="InterPro"/>
</dbReference>
<dbReference type="GO" id="GO:0006508">
    <property type="term" value="P:proteolysis"/>
    <property type="evidence" value="ECO:0007669"/>
    <property type="project" value="UniProtKB-KW"/>
</dbReference>
<dbReference type="AlphaFoldDB" id="A0A7C8NRG9"/>
<dbReference type="Pfam" id="PF00082">
    <property type="entry name" value="Peptidase_S8"/>
    <property type="match status" value="1"/>
</dbReference>
<feature type="domain" description="Peptidase S8/S53" evidence="7">
    <location>
        <begin position="283"/>
        <end position="496"/>
    </location>
</feature>
<protein>
    <recommendedName>
        <fullName evidence="7">Peptidase S8/S53 domain-containing protein</fullName>
    </recommendedName>
</protein>
<proteinExistence type="inferred from homology"/>
<evidence type="ECO:0000256" key="2">
    <source>
        <dbReference type="ARBA" id="ARBA00022670"/>
    </source>
</evidence>
<dbReference type="InterPro" id="IPR000209">
    <property type="entry name" value="Peptidase_S8/S53_dom"/>
</dbReference>
<accession>A0A7C8NRG9</accession>
<dbReference type="PANTHER" id="PTHR43806:SF11">
    <property type="entry name" value="CEREVISIN-RELATED"/>
    <property type="match status" value="1"/>
</dbReference>
<gene>
    <name evidence="8" type="ORF">TWF703_007073</name>
</gene>
<reference evidence="8 9" key="1">
    <citation type="submission" date="2019-06" db="EMBL/GenBank/DDBJ databases">
        <authorList>
            <person name="Palmer J.M."/>
        </authorList>
    </citation>
    <scope>NUCLEOTIDE SEQUENCE [LARGE SCALE GENOMIC DNA]</scope>
    <source>
        <strain evidence="8 9">TWF703</strain>
    </source>
</reference>
<dbReference type="Gene3D" id="3.40.50.200">
    <property type="entry name" value="Peptidase S8/S53 domain"/>
    <property type="match status" value="1"/>
</dbReference>
<dbReference type="EMBL" id="WIQZ01000042">
    <property type="protein sequence ID" value="KAF3132934.1"/>
    <property type="molecule type" value="Genomic_DNA"/>
</dbReference>
<feature type="chain" id="PRO_5028881463" description="Peptidase S8/S53 domain-containing protein" evidence="6">
    <location>
        <begin position="27"/>
        <end position="620"/>
    </location>
</feature>
<dbReference type="CDD" id="cd00306">
    <property type="entry name" value="Peptidases_S8_S53"/>
    <property type="match status" value="1"/>
</dbReference>
<evidence type="ECO:0000256" key="3">
    <source>
        <dbReference type="ARBA" id="ARBA00022801"/>
    </source>
</evidence>
<evidence type="ECO:0000313" key="8">
    <source>
        <dbReference type="EMBL" id="KAF3132934.1"/>
    </source>
</evidence>
<dbReference type="InterPro" id="IPR050131">
    <property type="entry name" value="Peptidase_S8_subtilisin-like"/>
</dbReference>
<dbReference type="SUPFAM" id="SSF52743">
    <property type="entry name" value="Subtilisin-like"/>
    <property type="match status" value="1"/>
</dbReference>
<evidence type="ECO:0000256" key="4">
    <source>
        <dbReference type="ARBA" id="ARBA00022825"/>
    </source>
</evidence>
<evidence type="ECO:0000313" key="9">
    <source>
        <dbReference type="Proteomes" id="UP000480548"/>
    </source>
</evidence>
<dbReference type="InterPro" id="IPR036852">
    <property type="entry name" value="Peptidase_S8/S53_dom_sf"/>
</dbReference>
<keyword evidence="4" id="KW-0720">Serine protease</keyword>
<dbReference type="Proteomes" id="UP000480548">
    <property type="component" value="Unassembled WGS sequence"/>
</dbReference>
<feature type="compositionally biased region" description="Basic and acidic residues" evidence="5">
    <location>
        <begin position="190"/>
        <end position="211"/>
    </location>
</feature>
<comment type="caution">
    <text evidence="8">The sequence shown here is derived from an EMBL/GenBank/DDBJ whole genome shotgun (WGS) entry which is preliminary data.</text>
</comment>
<organism evidence="8 9">
    <name type="scientific">Orbilia oligospora</name>
    <name type="common">Nematode-trapping fungus</name>
    <name type="synonym">Arthrobotrys oligospora</name>
    <dbReference type="NCBI Taxonomy" id="2813651"/>
    <lineage>
        <taxon>Eukaryota</taxon>
        <taxon>Fungi</taxon>
        <taxon>Dikarya</taxon>
        <taxon>Ascomycota</taxon>
        <taxon>Pezizomycotina</taxon>
        <taxon>Orbiliomycetes</taxon>
        <taxon>Orbiliales</taxon>
        <taxon>Orbiliaceae</taxon>
        <taxon>Orbilia</taxon>
    </lineage>
</organism>
<evidence type="ECO:0000259" key="7">
    <source>
        <dbReference type="Pfam" id="PF00082"/>
    </source>
</evidence>
<dbReference type="PANTHER" id="PTHR43806">
    <property type="entry name" value="PEPTIDASE S8"/>
    <property type="match status" value="1"/>
</dbReference>
<keyword evidence="2" id="KW-0645">Protease</keyword>
<evidence type="ECO:0000256" key="6">
    <source>
        <dbReference type="SAM" id="SignalP"/>
    </source>
</evidence>
<keyword evidence="6" id="KW-0732">Signal</keyword>
<sequence length="620" mass="69254">MFAFTPSVYISFLLVLSVFLPNQCESKQVPSHQRGIEEYGNNIRLWWFIVKVRYWRRLDVIIPAVDDLMPCGMTQDKASIGGHNSHYLGMAFITVKTDKNMACSEEELGRIYKKHENILAGWGEVPYATPPHRITEHADAIVKPGVVDPDPDETVPEIKNKPNSKHAGKLKFGSMANRLSNQPKPSRPKSKPEKPDYKWEFGYDNPIIHDGRVRKHKDVSSGSKLRPRDPGPKPPSCPTADHNITITIESFDERRKICQSPNTSLEEIGGRCYTRSTTGCSQGEGVTIYLIETGVDDDIAGNCRPLKEHVSIGPDNADDFGDIPAFRHHGTAMLSLISHKRLGYAPKADVILVKYYNKYGYYTTAHLFNAMIATFDEIMDSGIKQVIISCAWFFDQVQPDNPLFADVYDPPDQNMRTNDLIRWLSVRIMTVFRDHKGIIVVTSTGNEKLIQKINPHNRNLKHPATTNITKSRLFLSEPQQPEYYLSPTRESGQFPDVIVPVGASDRQDMKMFDDIPGSNAVKVRAWAPGEGIHVAGPNYDANAGIELATGVSFAVGIVVGLLASYISEGVPITKAIQHLYDLAWPRVPGGPNIVWNGVEKDEWPGGIPHLPPRRPSGYQP</sequence>
<comment type="similarity">
    <text evidence="1">Belongs to the peptidase S8 family.</text>
</comment>